<dbReference type="InterPro" id="IPR000640">
    <property type="entry name" value="EFG_V-like"/>
</dbReference>
<name>X1R1Q7_9ZZZZ</name>
<evidence type="ECO:0000256" key="2">
    <source>
        <dbReference type="ARBA" id="ARBA00022917"/>
    </source>
</evidence>
<comment type="caution">
    <text evidence="5">The sequence shown here is derived from an EMBL/GenBank/DDBJ whole genome shotgun (WGS) entry which is preliminary data.</text>
</comment>
<evidence type="ECO:0000313" key="5">
    <source>
        <dbReference type="EMBL" id="GAI49494.1"/>
    </source>
</evidence>
<dbReference type="GO" id="GO:0032790">
    <property type="term" value="P:ribosome disassembly"/>
    <property type="evidence" value="ECO:0007669"/>
    <property type="project" value="TreeGrafter"/>
</dbReference>
<dbReference type="GO" id="GO:0005525">
    <property type="term" value="F:GTP binding"/>
    <property type="evidence" value="ECO:0007669"/>
    <property type="project" value="UniProtKB-KW"/>
</dbReference>
<evidence type="ECO:0000256" key="1">
    <source>
        <dbReference type="ARBA" id="ARBA00022741"/>
    </source>
</evidence>
<reference evidence="5" key="1">
    <citation type="journal article" date="2014" name="Front. Microbiol.">
        <title>High frequency of phylogenetically diverse reductive dehalogenase-homologous genes in deep subseafloor sedimentary metagenomes.</title>
        <authorList>
            <person name="Kawai M."/>
            <person name="Futagami T."/>
            <person name="Toyoda A."/>
            <person name="Takaki Y."/>
            <person name="Nishi S."/>
            <person name="Hori S."/>
            <person name="Arai W."/>
            <person name="Tsubouchi T."/>
            <person name="Morono Y."/>
            <person name="Uchiyama I."/>
            <person name="Ito T."/>
            <person name="Fujiyama A."/>
            <person name="Inagaki F."/>
            <person name="Takami H."/>
        </authorList>
    </citation>
    <scope>NUCLEOTIDE SEQUENCE</scope>
    <source>
        <strain evidence="5">Expedition CK06-06</strain>
    </source>
</reference>
<feature type="domain" description="Elongation factor EFG" evidence="4">
    <location>
        <begin position="1"/>
        <end position="67"/>
    </location>
</feature>
<dbReference type="FunFam" id="3.30.70.240:FF:000001">
    <property type="entry name" value="Elongation factor G"/>
    <property type="match status" value="1"/>
</dbReference>
<dbReference type="CDD" id="cd03713">
    <property type="entry name" value="EFG_mtEFG_C"/>
    <property type="match status" value="1"/>
</dbReference>
<keyword evidence="1" id="KW-0547">Nucleotide-binding</keyword>
<dbReference type="InterPro" id="IPR035649">
    <property type="entry name" value="EFG_V"/>
</dbReference>
<dbReference type="SMART" id="SM00838">
    <property type="entry name" value="EFG_C"/>
    <property type="match status" value="1"/>
</dbReference>
<proteinExistence type="predicted"/>
<dbReference type="EMBL" id="BARV01042631">
    <property type="protein sequence ID" value="GAI49494.1"/>
    <property type="molecule type" value="Genomic_DNA"/>
</dbReference>
<dbReference type="Pfam" id="PF00679">
    <property type="entry name" value="EFG_C"/>
    <property type="match status" value="1"/>
</dbReference>
<evidence type="ECO:0000259" key="4">
    <source>
        <dbReference type="SMART" id="SM00838"/>
    </source>
</evidence>
<feature type="non-terminal residue" evidence="5">
    <location>
        <position position="1"/>
    </location>
</feature>
<evidence type="ECO:0000256" key="3">
    <source>
        <dbReference type="ARBA" id="ARBA00023134"/>
    </source>
</evidence>
<keyword evidence="3" id="KW-0342">GTP-binding</keyword>
<sequence length="81" mass="9372">FGDLASRRGRIYKMETRDNSRYLSGYVPLAELFRYITKLRSMTQGRGIPNIEFSHYEEVPSDVAEKIIGRGVMRGQTKNQD</sequence>
<dbReference type="PANTHER" id="PTHR43261:SF1">
    <property type="entry name" value="RIBOSOME-RELEASING FACTOR 2, MITOCHONDRIAL"/>
    <property type="match status" value="1"/>
</dbReference>
<dbReference type="PANTHER" id="PTHR43261">
    <property type="entry name" value="TRANSLATION ELONGATION FACTOR G-RELATED"/>
    <property type="match status" value="1"/>
</dbReference>
<dbReference type="InterPro" id="IPR035647">
    <property type="entry name" value="EFG_III/V"/>
</dbReference>
<dbReference type="AlphaFoldDB" id="X1R1Q7"/>
<dbReference type="GO" id="GO:0006412">
    <property type="term" value="P:translation"/>
    <property type="evidence" value="ECO:0007669"/>
    <property type="project" value="UniProtKB-KW"/>
</dbReference>
<gene>
    <name evidence="5" type="ORF">S06H3_64021</name>
</gene>
<dbReference type="Gene3D" id="3.30.70.240">
    <property type="match status" value="1"/>
</dbReference>
<protein>
    <recommendedName>
        <fullName evidence="4">Elongation factor EFG domain-containing protein</fullName>
    </recommendedName>
</protein>
<organism evidence="5">
    <name type="scientific">marine sediment metagenome</name>
    <dbReference type="NCBI Taxonomy" id="412755"/>
    <lineage>
        <taxon>unclassified sequences</taxon>
        <taxon>metagenomes</taxon>
        <taxon>ecological metagenomes</taxon>
    </lineage>
</organism>
<accession>X1R1Q7</accession>
<keyword evidence="2" id="KW-0648">Protein biosynthesis</keyword>
<dbReference type="SUPFAM" id="SSF54980">
    <property type="entry name" value="EF-G C-terminal domain-like"/>
    <property type="match status" value="1"/>
</dbReference>